<comment type="subcellular location">
    <subcellularLocation>
        <location evidence="1 7">Cell membrane</location>
        <topology evidence="1 7">Multi-pass membrane protein</topology>
    </subcellularLocation>
</comment>
<evidence type="ECO:0000256" key="2">
    <source>
        <dbReference type="ARBA" id="ARBA00022448"/>
    </source>
</evidence>
<keyword evidence="2 7" id="KW-0813">Transport</keyword>
<keyword evidence="6 7" id="KW-0472">Membrane</keyword>
<comment type="caution">
    <text evidence="9">The sequence shown here is derived from an EMBL/GenBank/DDBJ whole genome shotgun (WGS) entry which is preliminary data.</text>
</comment>
<evidence type="ECO:0000313" key="9">
    <source>
        <dbReference type="EMBL" id="GIG40595.1"/>
    </source>
</evidence>
<feature type="transmembrane region" description="Helical" evidence="7">
    <location>
        <begin position="240"/>
        <end position="262"/>
    </location>
</feature>
<evidence type="ECO:0000256" key="4">
    <source>
        <dbReference type="ARBA" id="ARBA00022692"/>
    </source>
</evidence>
<feature type="transmembrane region" description="Helical" evidence="7">
    <location>
        <begin position="101"/>
        <end position="124"/>
    </location>
</feature>
<evidence type="ECO:0000256" key="3">
    <source>
        <dbReference type="ARBA" id="ARBA00022475"/>
    </source>
</evidence>
<dbReference type="SUPFAM" id="SSF161098">
    <property type="entry name" value="MetI-like"/>
    <property type="match status" value="1"/>
</dbReference>
<protein>
    <submittedName>
        <fullName evidence="9">Metal transporter</fullName>
    </submittedName>
</protein>
<reference evidence="9 10" key="1">
    <citation type="submission" date="2021-01" db="EMBL/GenBank/DDBJ databases">
        <title>Whole genome shotgun sequence of Cellulomonas phragmiteti NBRC 110785.</title>
        <authorList>
            <person name="Komaki H."/>
            <person name="Tamura T."/>
        </authorList>
    </citation>
    <scope>NUCLEOTIDE SEQUENCE [LARGE SCALE GENOMIC DNA]</scope>
    <source>
        <strain evidence="9 10">NBRC 110785</strain>
    </source>
</reference>
<dbReference type="Pfam" id="PF19300">
    <property type="entry name" value="BPD_transp_1_N"/>
    <property type="match status" value="1"/>
</dbReference>
<gene>
    <name evidence="9" type="ORF">Cph01nite_23570</name>
</gene>
<feature type="transmembrane region" description="Helical" evidence="7">
    <location>
        <begin position="282"/>
        <end position="304"/>
    </location>
</feature>
<dbReference type="PANTHER" id="PTHR43163">
    <property type="entry name" value="DIPEPTIDE TRANSPORT SYSTEM PERMEASE PROTEIN DPPB-RELATED"/>
    <property type="match status" value="1"/>
</dbReference>
<evidence type="ECO:0000256" key="1">
    <source>
        <dbReference type="ARBA" id="ARBA00004651"/>
    </source>
</evidence>
<evidence type="ECO:0000256" key="6">
    <source>
        <dbReference type="ARBA" id="ARBA00023136"/>
    </source>
</evidence>
<dbReference type="Proteomes" id="UP000614741">
    <property type="component" value="Unassembled WGS sequence"/>
</dbReference>
<keyword evidence="5 7" id="KW-1133">Transmembrane helix</keyword>
<evidence type="ECO:0000256" key="7">
    <source>
        <dbReference type="RuleBase" id="RU363032"/>
    </source>
</evidence>
<dbReference type="RefSeq" id="WP_239069221.1">
    <property type="nucleotide sequence ID" value="NZ_BONP01000013.1"/>
</dbReference>
<dbReference type="EMBL" id="BONP01000013">
    <property type="protein sequence ID" value="GIG40595.1"/>
    <property type="molecule type" value="Genomic_DNA"/>
</dbReference>
<keyword evidence="4 7" id="KW-0812">Transmembrane</keyword>
<proteinExistence type="inferred from homology"/>
<feature type="transmembrane region" description="Helical" evidence="7">
    <location>
        <begin position="7"/>
        <end position="28"/>
    </location>
</feature>
<feature type="domain" description="ABC transmembrane type-1" evidence="8">
    <location>
        <begin position="97"/>
        <end position="301"/>
    </location>
</feature>
<keyword evidence="10" id="KW-1185">Reference proteome</keyword>
<dbReference type="InterPro" id="IPR035906">
    <property type="entry name" value="MetI-like_sf"/>
</dbReference>
<dbReference type="PROSITE" id="PS50928">
    <property type="entry name" value="ABC_TM1"/>
    <property type="match status" value="1"/>
</dbReference>
<keyword evidence="3" id="KW-1003">Cell membrane</keyword>
<organism evidence="9 10">
    <name type="scientific">Cellulomonas phragmiteti</name>
    <dbReference type="NCBI Taxonomy" id="478780"/>
    <lineage>
        <taxon>Bacteria</taxon>
        <taxon>Bacillati</taxon>
        <taxon>Actinomycetota</taxon>
        <taxon>Actinomycetes</taxon>
        <taxon>Micrococcales</taxon>
        <taxon>Cellulomonadaceae</taxon>
        <taxon>Cellulomonas</taxon>
    </lineage>
</organism>
<name>A0ABQ4DML6_9CELL</name>
<feature type="transmembrane region" description="Helical" evidence="7">
    <location>
        <begin position="183"/>
        <end position="202"/>
    </location>
</feature>
<comment type="similarity">
    <text evidence="7">Belongs to the binding-protein-dependent transport system permease family.</text>
</comment>
<dbReference type="PANTHER" id="PTHR43163:SF3">
    <property type="entry name" value="PEPTIDE ABC TRANSPORTER PERMEASE PROTEIN"/>
    <property type="match status" value="1"/>
</dbReference>
<accession>A0ABQ4DML6</accession>
<evidence type="ECO:0000259" key="8">
    <source>
        <dbReference type="PROSITE" id="PS50928"/>
    </source>
</evidence>
<dbReference type="InterPro" id="IPR045621">
    <property type="entry name" value="BPD_transp_1_N"/>
</dbReference>
<dbReference type="Gene3D" id="1.10.3720.10">
    <property type="entry name" value="MetI-like"/>
    <property type="match status" value="1"/>
</dbReference>
<evidence type="ECO:0000256" key="5">
    <source>
        <dbReference type="ARBA" id="ARBA00022989"/>
    </source>
</evidence>
<sequence>MRTARWLTVRVAAHAATLTVLSAVIFWATEVLPGDAVGVLSGQDATEAERASVREALGLDRPPLQRYGAWVVDALHGDLGTSLISGRDVGEIVGDRLGTSLAVLVPAALLALLLAGALGTAAGLRPGGWLDRVLSGVTLGLVGTPDFLVATALLAAFTVGWPVLPAVALVPAGQTLWQHPDLVVLPALALALGAFGATMRLLRAEVGQVVASPYAELARLNGVRGAAYLRLVVTNAAAPAVHAFALMTAGLLGGAIVVETLFNVPGLGQELTTAVAYRDVPLVQALGLTLGAATLAVLLVGDLVTRALTPPSRSTREHP</sequence>
<feature type="transmembrane region" description="Helical" evidence="7">
    <location>
        <begin position="136"/>
        <end position="163"/>
    </location>
</feature>
<dbReference type="Pfam" id="PF00528">
    <property type="entry name" value="BPD_transp_1"/>
    <property type="match status" value="1"/>
</dbReference>
<evidence type="ECO:0000313" key="10">
    <source>
        <dbReference type="Proteomes" id="UP000614741"/>
    </source>
</evidence>
<dbReference type="InterPro" id="IPR000515">
    <property type="entry name" value="MetI-like"/>
</dbReference>